<keyword evidence="2" id="KW-0808">Transferase</keyword>
<dbReference type="Proteomes" id="UP001319921">
    <property type="component" value="Chromosome"/>
</dbReference>
<dbReference type="GO" id="GO:0008270">
    <property type="term" value="F:zinc ion binding"/>
    <property type="evidence" value="ECO:0007669"/>
    <property type="project" value="InterPro"/>
</dbReference>
<dbReference type="NCBIfam" id="NF006348">
    <property type="entry name" value="PRK08575.1-1"/>
    <property type="match status" value="1"/>
</dbReference>
<evidence type="ECO:0000313" key="3">
    <source>
        <dbReference type="Proteomes" id="UP001319921"/>
    </source>
</evidence>
<organism evidence="2 3">
    <name type="scientific">Saccharolobus caldissimus</name>
    <dbReference type="NCBI Taxonomy" id="1702097"/>
    <lineage>
        <taxon>Archaea</taxon>
        <taxon>Thermoproteota</taxon>
        <taxon>Thermoprotei</taxon>
        <taxon>Sulfolobales</taxon>
        <taxon>Sulfolobaceae</taxon>
        <taxon>Saccharolobus</taxon>
    </lineage>
</organism>
<sequence length="326" mass="38253">MLVKKALLGSFPKNPKLGKVISWYNTGKINKDKLEKYLKDNIEKLFKLAIDIGLEYTTNGLFRWDDIVDTTFGYIKGAEKGALQRFFDNNFYYRQPVINNKIQKKENSEYVYDLEVSRKIKDEIGLKSKLKAVVIGPLTYYSLSENNYYKNPIDLMQDYAYVTNFILEEVSNYVEAIEIHEPSIFSKNIERGLLEKLPEIYKIMLSNIKLEKHIVTYFEIKNMKRLDYLFSLPVDYFGIDIIENIKRLARIYPYFKNRKVYLGILNARNTKMERLSTIIRVFKSVKERGASDIIIGNDTLLDFIPEIIAVKKLKLLKKLDKVNINE</sequence>
<name>A0AAQ4CP73_9CREN</name>
<dbReference type="KEGG" id="scas:SACC_06210"/>
<evidence type="ECO:0000313" key="2">
    <source>
        <dbReference type="EMBL" id="BDB97604.1"/>
    </source>
</evidence>
<dbReference type="SUPFAM" id="SSF51726">
    <property type="entry name" value="UROD/MetE-like"/>
    <property type="match status" value="1"/>
</dbReference>
<dbReference type="AlphaFoldDB" id="A0AAQ4CP73"/>
<dbReference type="GO" id="GO:0032259">
    <property type="term" value="P:methylation"/>
    <property type="evidence" value="ECO:0007669"/>
    <property type="project" value="UniProtKB-KW"/>
</dbReference>
<protein>
    <submittedName>
        <fullName evidence="2">5-methyltetrahydropteroyltriglutamate--homocysteine methyltransferase</fullName>
    </submittedName>
</protein>
<dbReference type="GO" id="GO:0003871">
    <property type="term" value="F:5-methyltetrahydropteroyltriglutamate-homocysteine S-methyltransferase activity"/>
    <property type="evidence" value="ECO:0007669"/>
    <property type="project" value="InterPro"/>
</dbReference>
<dbReference type="Pfam" id="PF08267">
    <property type="entry name" value="Meth_synt_1"/>
    <property type="match status" value="1"/>
</dbReference>
<accession>A0AAQ4CP73</accession>
<dbReference type="RefSeq" id="WP_229571591.1">
    <property type="nucleotide sequence ID" value="NZ_AP025226.1"/>
</dbReference>
<keyword evidence="3" id="KW-1185">Reference proteome</keyword>
<dbReference type="GeneID" id="68865355"/>
<dbReference type="PANTHER" id="PTHR30519">
    <property type="entry name" value="5-METHYLTETRAHYDROPTEROYLTRIGLUTAMATE--HOMOCYSTEINE METHYLTRANSFERASE"/>
    <property type="match status" value="1"/>
</dbReference>
<proteinExistence type="predicted"/>
<dbReference type="Gene3D" id="3.20.20.210">
    <property type="match status" value="1"/>
</dbReference>
<dbReference type="GO" id="GO:0008652">
    <property type="term" value="P:amino acid biosynthetic process"/>
    <property type="evidence" value="ECO:0007669"/>
    <property type="project" value="InterPro"/>
</dbReference>
<gene>
    <name evidence="2" type="ORF">SACC_06210</name>
</gene>
<dbReference type="NCBIfam" id="NF006349">
    <property type="entry name" value="PRK08575.1-2"/>
    <property type="match status" value="1"/>
</dbReference>
<evidence type="ECO:0000259" key="1">
    <source>
        <dbReference type="Pfam" id="PF08267"/>
    </source>
</evidence>
<dbReference type="InterPro" id="IPR038071">
    <property type="entry name" value="UROD/MetE-like_sf"/>
</dbReference>
<dbReference type="InterPro" id="IPR013215">
    <property type="entry name" value="Cbl-indep_Met_Synth_N"/>
</dbReference>
<feature type="domain" description="Cobalamin-independent methionine synthase MetE N-terminal" evidence="1">
    <location>
        <begin position="82"/>
        <end position="287"/>
    </location>
</feature>
<reference evidence="2 3" key="1">
    <citation type="journal article" date="2022" name="Microbiol. Resour. Announc.">
        <title>Complete Genome Sequence of the Hyperthermophilic and Acidophilic Archaeon Saccharolobus caldissimus Strain HS-3T.</title>
        <authorList>
            <person name="Sakai H.D."/>
            <person name="Kurosawa N."/>
        </authorList>
    </citation>
    <scope>NUCLEOTIDE SEQUENCE [LARGE SCALE GENOMIC DNA]</scope>
    <source>
        <strain evidence="2 3">JCM32116</strain>
    </source>
</reference>
<keyword evidence="2" id="KW-0489">Methyltransferase</keyword>
<dbReference type="EMBL" id="AP025226">
    <property type="protein sequence ID" value="BDB97604.1"/>
    <property type="molecule type" value="Genomic_DNA"/>
</dbReference>